<dbReference type="GO" id="GO:0016020">
    <property type="term" value="C:membrane"/>
    <property type="evidence" value="ECO:0007669"/>
    <property type="project" value="TreeGrafter"/>
</dbReference>
<protein>
    <submittedName>
        <fullName evidence="4">Mycarose O-acyltransferase</fullName>
    </submittedName>
    <submittedName>
        <fullName evidence="3">Putative acetyltransferase</fullName>
    </submittedName>
</protein>
<reference evidence="3 5" key="1">
    <citation type="journal article" date="2017" name="Nat. Microbiol.">
        <title>Natural product diversity associated with the nematode symbionts Photorhabdus and Xenorhabdus.</title>
        <authorList>
            <person name="Tobias N.J."/>
            <person name="Wolff H."/>
            <person name="Djahanschiri B."/>
            <person name="Grundmann F."/>
            <person name="Kronenwerth M."/>
            <person name="Shi Y.M."/>
            <person name="Simonyi S."/>
            <person name="Grun P."/>
            <person name="Shapiro-Ilan D."/>
            <person name="Pidot S.J."/>
            <person name="Stinear T.P."/>
            <person name="Ebersberger I."/>
            <person name="Bode H.B."/>
        </authorList>
    </citation>
    <scope>NUCLEOTIDE SEQUENCE [LARGE SCALE GENOMIC DNA]</scope>
    <source>
        <strain evidence="3 5">DSM 16337</strain>
    </source>
</reference>
<dbReference type="InterPro" id="IPR050879">
    <property type="entry name" value="Acyltransferase_3"/>
</dbReference>
<feature type="transmembrane region" description="Helical" evidence="1">
    <location>
        <begin position="42"/>
        <end position="63"/>
    </location>
</feature>
<organism evidence="3 5">
    <name type="scientific">Xenorhabdus ehlersii</name>
    <dbReference type="NCBI Taxonomy" id="290111"/>
    <lineage>
        <taxon>Bacteria</taxon>
        <taxon>Pseudomonadati</taxon>
        <taxon>Pseudomonadota</taxon>
        <taxon>Gammaproteobacteria</taxon>
        <taxon>Enterobacterales</taxon>
        <taxon>Morganellaceae</taxon>
        <taxon>Xenorhabdus</taxon>
    </lineage>
</organism>
<feature type="transmembrane region" description="Helical" evidence="1">
    <location>
        <begin position="326"/>
        <end position="347"/>
    </location>
</feature>
<dbReference type="InterPro" id="IPR002656">
    <property type="entry name" value="Acyl_transf_3_dom"/>
</dbReference>
<comment type="caution">
    <text evidence="3">The sequence shown here is derived from an EMBL/GenBank/DDBJ whole genome shotgun (WGS) entry which is preliminary data.</text>
</comment>
<dbReference type="GO" id="GO:0009103">
    <property type="term" value="P:lipopolysaccharide biosynthetic process"/>
    <property type="evidence" value="ECO:0007669"/>
    <property type="project" value="TreeGrafter"/>
</dbReference>
<dbReference type="EMBL" id="RAQI01000001">
    <property type="protein sequence ID" value="RKE92598.1"/>
    <property type="molecule type" value="Genomic_DNA"/>
</dbReference>
<feature type="transmembrane region" description="Helical" evidence="1">
    <location>
        <begin position="232"/>
        <end position="250"/>
    </location>
</feature>
<feature type="transmembrane region" description="Helical" evidence="1">
    <location>
        <begin position="167"/>
        <end position="187"/>
    </location>
</feature>
<evidence type="ECO:0000313" key="3">
    <source>
        <dbReference type="EMBL" id="PHM22926.1"/>
    </source>
</evidence>
<gene>
    <name evidence="4" type="ORF">BDE27_0245</name>
    <name evidence="3" type="ORF">Xehl_03156</name>
</gene>
<feature type="transmembrane region" description="Helical" evidence="1">
    <location>
        <begin position="287"/>
        <end position="306"/>
    </location>
</feature>
<feature type="transmembrane region" description="Helical" evidence="1">
    <location>
        <begin position="256"/>
        <end position="275"/>
    </location>
</feature>
<evidence type="ECO:0000313" key="6">
    <source>
        <dbReference type="Proteomes" id="UP000283568"/>
    </source>
</evidence>
<evidence type="ECO:0000313" key="5">
    <source>
        <dbReference type="Proteomes" id="UP000225605"/>
    </source>
</evidence>
<keyword evidence="1" id="KW-1133">Transmembrane helix</keyword>
<keyword evidence="6" id="KW-1185">Reference proteome</keyword>
<dbReference type="PANTHER" id="PTHR23028">
    <property type="entry name" value="ACETYLTRANSFERASE"/>
    <property type="match status" value="1"/>
</dbReference>
<dbReference type="EMBL" id="NIBT01000018">
    <property type="protein sequence ID" value="PHM22926.1"/>
    <property type="molecule type" value="Genomic_DNA"/>
</dbReference>
<sequence>MQYQLPSLTSLRFFAALMVFFYHVSSEKIFSTDIQNEIFRKIFSNAGSMGVTFFFCLSGFILAWSQNRQEKYSIFILKRIAKIYPNHIITLVFAFILIFFNKPLLPGGENTSGLFESIFLIQSWSTNPYVFISMNGVSWTLSCELFFYFTFPFFVSIFSKLNTSIKYLLLIIFIIIIWSIPFLSYFIPKENVLPWNHKPAYSYWLVYIFPATRLFEFLCGVLVCLLFKDKKLLVINVKLSLMFVVVFYFISLNISYLYTYASINIIPCLMIILSFAHNDSKQKNTILSNRFFIFLGEISFSFYLVHRMVIMYTPDKLIYLIDIYNIPMISIIILWFSLSILLSYFLYKMIELPVVNIVRGMIKNQSKNNLRGNKSYERSNL</sequence>
<name>A0A2D0IM85_9GAMM</name>
<dbReference type="Pfam" id="PF01757">
    <property type="entry name" value="Acyl_transf_3"/>
    <property type="match status" value="1"/>
</dbReference>
<dbReference type="RefSeq" id="WP_099133136.1">
    <property type="nucleotide sequence ID" value="NZ_CAWNOJ010000029.1"/>
</dbReference>
<dbReference type="OrthoDB" id="9767863at2"/>
<dbReference type="AlphaFoldDB" id="A0A2D0IM85"/>
<evidence type="ECO:0000259" key="2">
    <source>
        <dbReference type="Pfam" id="PF01757"/>
    </source>
</evidence>
<accession>A0A2D0IM85</accession>
<reference evidence="4 6" key="2">
    <citation type="submission" date="2018-09" db="EMBL/GenBank/DDBJ databases">
        <title>Genomic Encyclopedia of Archaeal and Bacterial Type Strains, Phase II (KMG-II): from individual species to whole genera.</title>
        <authorList>
            <person name="Goeker M."/>
        </authorList>
    </citation>
    <scope>NUCLEOTIDE SEQUENCE [LARGE SCALE GENOMIC DNA]</scope>
    <source>
        <strain evidence="4 6">DSM 16337</strain>
    </source>
</reference>
<dbReference type="Proteomes" id="UP000283568">
    <property type="component" value="Unassembled WGS sequence"/>
</dbReference>
<keyword evidence="3" id="KW-0808">Transferase</keyword>
<dbReference type="PANTHER" id="PTHR23028:SF53">
    <property type="entry name" value="ACYL_TRANSF_3 DOMAIN-CONTAINING PROTEIN"/>
    <property type="match status" value="1"/>
</dbReference>
<keyword evidence="1" id="KW-0812">Transmembrane</keyword>
<dbReference type="Proteomes" id="UP000225605">
    <property type="component" value="Unassembled WGS sequence"/>
</dbReference>
<proteinExistence type="predicted"/>
<feature type="domain" description="Acyltransferase 3" evidence="2">
    <location>
        <begin position="7"/>
        <end position="347"/>
    </location>
</feature>
<evidence type="ECO:0000313" key="4">
    <source>
        <dbReference type="EMBL" id="RKE92598.1"/>
    </source>
</evidence>
<feature type="transmembrane region" description="Helical" evidence="1">
    <location>
        <begin position="129"/>
        <end position="155"/>
    </location>
</feature>
<keyword evidence="1" id="KW-0472">Membrane</keyword>
<feature type="transmembrane region" description="Helical" evidence="1">
    <location>
        <begin position="207"/>
        <end position="227"/>
    </location>
</feature>
<feature type="transmembrane region" description="Helical" evidence="1">
    <location>
        <begin position="83"/>
        <end position="100"/>
    </location>
</feature>
<evidence type="ECO:0000256" key="1">
    <source>
        <dbReference type="SAM" id="Phobius"/>
    </source>
</evidence>
<dbReference type="GO" id="GO:0016747">
    <property type="term" value="F:acyltransferase activity, transferring groups other than amino-acyl groups"/>
    <property type="evidence" value="ECO:0007669"/>
    <property type="project" value="InterPro"/>
</dbReference>